<keyword evidence="2" id="KW-1185">Reference proteome</keyword>
<dbReference type="EMBL" id="PDNV01000010">
    <property type="protein sequence ID" value="PLC52815.1"/>
    <property type="molecule type" value="Genomic_DNA"/>
</dbReference>
<name>A0A2N4UCR6_9BURK</name>
<reference evidence="1 2" key="1">
    <citation type="submission" date="2017-10" db="EMBL/GenBank/DDBJ databases">
        <title>Two draft genome sequences of Pusillimonas sp. strains isolated from a nitrate- and radionuclide-contaminated groundwater in Russia.</title>
        <authorList>
            <person name="Grouzdev D.S."/>
            <person name="Tourova T.P."/>
            <person name="Goeva M.A."/>
            <person name="Babich T.L."/>
            <person name="Sokolova D.S."/>
            <person name="Abdullin R."/>
            <person name="Poltaraus A.B."/>
            <person name="Toshchakov S.V."/>
            <person name="Nazina T.N."/>
        </authorList>
    </citation>
    <scope>NUCLEOTIDE SEQUENCE [LARGE SCALE GENOMIC DNA]</scope>
    <source>
        <strain evidence="1 2">JR1/69-2-13</strain>
    </source>
</reference>
<sequence length="187" mass="21470">MTKPDITSAETDRTKLALQGRVRSRKFIKIFHLYSHRFLPKLQLWGTFANLSEHDIYFSLDDARNAAETKRSHGANFRIEELPAVWVEGLTHAVVISELFSAKPCRSLVDANIHILQSSIGKVMNLREQLPTQKWMLWDLLSMGPRVSPSDRNYTIYRSHLTGASMPIQWSMKSLDVDDTFVARLAR</sequence>
<dbReference type="Proteomes" id="UP000234328">
    <property type="component" value="Unassembled WGS sequence"/>
</dbReference>
<proteinExistence type="predicted"/>
<dbReference type="AlphaFoldDB" id="A0A2N4UCR6"/>
<gene>
    <name evidence="1" type="ORF">CR155_15495</name>
</gene>
<comment type="caution">
    <text evidence="1">The sequence shown here is derived from an EMBL/GenBank/DDBJ whole genome shotgun (WGS) entry which is preliminary data.</text>
</comment>
<accession>A0A2N4UCR6</accession>
<evidence type="ECO:0000313" key="2">
    <source>
        <dbReference type="Proteomes" id="UP000234328"/>
    </source>
</evidence>
<evidence type="ECO:0000313" key="1">
    <source>
        <dbReference type="EMBL" id="PLC52815.1"/>
    </source>
</evidence>
<dbReference type="RefSeq" id="WP_102070949.1">
    <property type="nucleotide sequence ID" value="NZ_PDNV01000010.1"/>
</dbReference>
<organism evidence="1 2">
    <name type="scientific">Pollutimonas nitritireducens</name>
    <dbReference type="NCBI Taxonomy" id="2045209"/>
    <lineage>
        <taxon>Bacteria</taxon>
        <taxon>Pseudomonadati</taxon>
        <taxon>Pseudomonadota</taxon>
        <taxon>Betaproteobacteria</taxon>
        <taxon>Burkholderiales</taxon>
        <taxon>Alcaligenaceae</taxon>
        <taxon>Pollutimonas</taxon>
    </lineage>
</organism>
<protein>
    <submittedName>
        <fullName evidence="1">Uncharacterized protein</fullName>
    </submittedName>
</protein>